<protein>
    <submittedName>
        <fullName evidence="1">Uncharacterized protein</fullName>
    </submittedName>
</protein>
<keyword evidence="2" id="KW-1185">Reference proteome</keyword>
<reference evidence="1" key="1">
    <citation type="submission" date="2020-05" db="EMBL/GenBank/DDBJ databases">
        <title>Phylogenomic resolution of chytrid fungi.</title>
        <authorList>
            <person name="Stajich J.E."/>
            <person name="Amses K."/>
            <person name="Simmons R."/>
            <person name="Seto K."/>
            <person name="Myers J."/>
            <person name="Bonds A."/>
            <person name="Quandt C.A."/>
            <person name="Barry K."/>
            <person name="Liu P."/>
            <person name="Grigoriev I."/>
            <person name="Longcore J.E."/>
            <person name="James T.Y."/>
        </authorList>
    </citation>
    <scope>NUCLEOTIDE SEQUENCE</scope>
    <source>
        <strain evidence="1">JEL0513</strain>
    </source>
</reference>
<proteinExistence type="predicted"/>
<sequence length="268" mass="29981">MCTPSQYLAAVTSLFINTEPTTYWLECILYFLRPLVQSVSIKKPQHSGTAPIDLMDIENADDAVEIAPLSIQIPKIISDRTHNLLNTVENFVISKLKEFETGIVVTNDVLDAYIAGFRVFEQLMFFKEVHQLDLLMSLESMFEIANSCLETMSSLIEASKENLKLVDLGSLFLSIQLHRLEKKEDPTEEELNLALNQSWLLLKAGWGHNKNTVHSIHKALTQFLQKCASLSAVSTLLEKSVDLVENLSPYSLGVDNILSADPDLLSAL</sequence>
<evidence type="ECO:0000313" key="1">
    <source>
        <dbReference type="EMBL" id="KAJ3078522.1"/>
    </source>
</evidence>
<gene>
    <name evidence="1" type="ORF">HK100_010680</name>
</gene>
<feature type="non-terminal residue" evidence="1">
    <location>
        <position position="268"/>
    </location>
</feature>
<dbReference type="Proteomes" id="UP001211907">
    <property type="component" value="Unassembled WGS sequence"/>
</dbReference>
<comment type="caution">
    <text evidence="1">The sequence shown here is derived from an EMBL/GenBank/DDBJ whole genome shotgun (WGS) entry which is preliminary data.</text>
</comment>
<name>A0AAD5SSC9_9FUNG</name>
<dbReference type="AlphaFoldDB" id="A0AAD5SSC9"/>
<dbReference type="EMBL" id="JADGJH010005995">
    <property type="protein sequence ID" value="KAJ3078522.1"/>
    <property type="molecule type" value="Genomic_DNA"/>
</dbReference>
<accession>A0AAD5SSC9</accession>
<evidence type="ECO:0000313" key="2">
    <source>
        <dbReference type="Proteomes" id="UP001211907"/>
    </source>
</evidence>
<organism evidence="1 2">
    <name type="scientific">Physocladia obscura</name>
    <dbReference type="NCBI Taxonomy" id="109957"/>
    <lineage>
        <taxon>Eukaryota</taxon>
        <taxon>Fungi</taxon>
        <taxon>Fungi incertae sedis</taxon>
        <taxon>Chytridiomycota</taxon>
        <taxon>Chytridiomycota incertae sedis</taxon>
        <taxon>Chytridiomycetes</taxon>
        <taxon>Chytridiales</taxon>
        <taxon>Chytriomycetaceae</taxon>
        <taxon>Physocladia</taxon>
    </lineage>
</organism>